<dbReference type="PaxDb" id="3847-GLYMA0042S50.1"/>
<dbReference type="PANTHER" id="PTHR47926">
    <property type="entry name" value="PENTATRICOPEPTIDE REPEAT-CONTAINING PROTEIN"/>
    <property type="match status" value="1"/>
</dbReference>
<proteinExistence type="predicted"/>
<dbReference type="Pfam" id="PF01535">
    <property type="entry name" value="PPR"/>
    <property type="match status" value="2"/>
</dbReference>
<keyword evidence="1" id="KW-0677">Repeat</keyword>
<reference evidence="2" key="2">
    <citation type="submission" date="2018-07" db="EMBL/GenBank/DDBJ databases">
        <title>WGS assembly of Glycine max.</title>
        <authorList>
            <person name="Schmutz J."/>
            <person name="Cannon S."/>
            <person name="Schlueter J."/>
            <person name="Ma J."/>
            <person name="Mitros T."/>
            <person name="Nelson W."/>
            <person name="Hyten D."/>
            <person name="Song Q."/>
            <person name="Thelen J."/>
            <person name="Cheng J."/>
            <person name="Xu D."/>
            <person name="Hellsten U."/>
            <person name="May G."/>
            <person name="Yu Y."/>
            <person name="Sakurai T."/>
            <person name="Umezawa T."/>
            <person name="Bhattacharyya M."/>
            <person name="Sandhu D."/>
            <person name="Valliyodan B."/>
            <person name="Lindquist E."/>
            <person name="Peto M."/>
            <person name="Grant D."/>
            <person name="Shu S."/>
            <person name="Goodstein D."/>
            <person name="Barry K."/>
            <person name="Futrell-Griggs M."/>
            <person name="Abernathy B."/>
            <person name="Du J."/>
            <person name="Tian Z."/>
            <person name="Zhu L."/>
            <person name="Gill N."/>
            <person name="Joshi T."/>
            <person name="Libault M."/>
            <person name="Sethuraman A."/>
            <person name="Zhang X."/>
            <person name="Shinozaki K."/>
            <person name="Nguyen H."/>
            <person name="Wing R."/>
            <person name="Cregan P."/>
            <person name="Specht J."/>
            <person name="Grimwood J."/>
            <person name="Rokhsar D."/>
            <person name="Stacey G."/>
            <person name="Shoemaker R."/>
            <person name="Jackson S."/>
        </authorList>
    </citation>
    <scope>NUCLEOTIDE SEQUENCE</scope>
    <source>
        <tissue evidence="2">Callus</tissue>
    </source>
</reference>
<dbReference type="EnsemblPlants" id="RCH53568">
    <property type="protein sequence ID" value="RCH53568"/>
    <property type="gene ID" value="GLYMA_U036700"/>
</dbReference>
<dbReference type="InterPro" id="IPR011990">
    <property type="entry name" value="TPR-like_helical_dom_sf"/>
</dbReference>
<dbReference type="InterPro" id="IPR002885">
    <property type="entry name" value="PPR_rpt"/>
</dbReference>
<dbReference type="Proteomes" id="UP000008827">
    <property type="component" value="Unassembled WGS sequence"/>
</dbReference>
<dbReference type="Gramene" id="RCH53568">
    <property type="protein sequence ID" value="RCH53568"/>
    <property type="gene ID" value="GLYMA_U036700"/>
</dbReference>
<evidence type="ECO:0000256" key="1">
    <source>
        <dbReference type="ARBA" id="ARBA00022737"/>
    </source>
</evidence>
<evidence type="ECO:0000313" key="3">
    <source>
        <dbReference type="EnsemblPlants" id="RCH53568"/>
    </source>
</evidence>
<protein>
    <recommendedName>
        <fullName evidence="5">Pentatricopeptide repeat-containing protein</fullName>
    </recommendedName>
</protein>
<reference evidence="3" key="3">
    <citation type="submission" date="2019-01" db="UniProtKB">
        <authorList>
            <consortium name="EnsemblPlants"/>
        </authorList>
    </citation>
    <scope>IDENTIFICATION</scope>
    <source>
        <strain evidence="3">Williams 82</strain>
    </source>
</reference>
<gene>
    <name evidence="2" type="ORF">GLYMA_U036700</name>
</gene>
<evidence type="ECO:0000313" key="4">
    <source>
        <dbReference type="Proteomes" id="UP000008827"/>
    </source>
</evidence>
<reference evidence="2" key="1">
    <citation type="journal article" date="2010" name="Nature">
        <title>Genome sequence of the palaeopolyploid soybean.</title>
        <authorList>
            <person name="Schmutz J."/>
            <person name="Cannon S.B."/>
            <person name="Schlueter J."/>
            <person name="Ma J."/>
            <person name="Mitros T."/>
            <person name="Nelson W."/>
            <person name="Hyten D.L."/>
            <person name="Song Q."/>
            <person name="Thelen J.J."/>
            <person name="Cheng J."/>
            <person name="Xu D."/>
            <person name="Hellsten U."/>
            <person name="May G.D."/>
            <person name="Yu Y."/>
            <person name="Sakurai T."/>
            <person name="Umezawa T."/>
            <person name="Bhattacharyya M.K."/>
            <person name="Sandhu D."/>
            <person name="Valliyodan B."/>
            <person name="Lindquist E."/>
            <person name="Peto M."/>
            <person name="Grant D."/>
            <person name="Shu S."/>
            <person name="Goodstein D."/>
            <person name="Barry K."/>
            <person name="Futrell-Griggs M."/>
            <person name="Abernathy B."/>
            <person name="Du J."/>
            <person name="Tian Z."/>
            <person name="Zhu L."/>
            <person name="Gill N."/>
            <person name="Joshi T."/>
            <person name="Libault M."/>
            <person name="Sethuraman A."/>
            <person name="Zhang X.-C."/>
            <person name="Shinozaki K."/>
            <person name="Nguyen H.T."/>
            <person name="Wing R.A."/>
            <person name="Cregan P."/>
            <person name="Specht J."/>
            <person name="Grimwood J."/>
            <person name="Rokhsar D."/>
            <person name="Stacey G."/>
            <person name="Shoemaker R.C."/>
            <person name="Jackson S.A."/>
        </authorList>
    </citation>
    <scope>NUCLEOTIDE SEQUENCE</scope>
    <source>
        <tissue evidence="2">Callus</tissue>
    </source>
</reference>
<dbReference type="InterPro" id="IPR046960">
    <property type="entry name" value="PPR_At4g14850-like_plant"/>
</dbReference>
<dbReference type="Gene3D" id="1.25.40.10">
    <property type="entry name" value="Tetratricopeptide repeat domain"/>
    <property type="match status" value="2"/>
</dbReference>
<sequence>MLEPKQLQVIIIKAGLHSHLPCSAKLIFFYALFPKGNLSYDHSLFQQTSMQNSFICNTMIRAFANSSYPLQALHTYIHMHTTNVVSGHFTYRPHKNVVSWNKLVGRYIRLGDIEGARVFQIMPERDVVSLNCMIVGCVFVKDYKGAMRLFFEMQNAKVRTIELTLILVLGAYVETGALEIGSKIHESLKAHGHKIEGYLGNSLLNMYCKCGNLSLVWKAFNGMRIKTDSIIIFRDGKQTCSHKGLVDKARWYFDHTMIKTAHFQNNAILWKSLLGACRTQGNVELAKIWDEVERVRSEMIDLHFPKQVGYNEIIMTKSDKLP</sequence>
<dbReference type="GO" id="GO:0003723">
    <property type="term" value="F:RNA binding"/>
    <property type="evidence" value="ECO:0007669"/>
    <property type="project" value="InterPro"/>
</dbReference>
<dbReference type="AlphaFoldDB" id="A0A367GLL0"/>
<dbReference type="PANTHER" id="PTHR47926:SF537">
    <property type="entry name" value="PENTACOTRIPEPTIDE-REPEAT REGION OF PRORP DOMAIN-CONTAINING PROTEIN"/>
    <property type="match status" value="1"/>
</dbReference>
<name>A0A367GLL0_SOYBN</name>
<accession>A0A367GLL0</accession>
<dbReference type="SMR" id="A0A367GLL0"/>
<evidence type="ECO:0008006" key="5">
    <source>
        <dbReference type="Google" id="ProtNLM"/>
    </source>
</evidence>
<evidence type="ECO:0000313" key="2">
    <source>
        <dbReference type="EMBL" id="RCH53568.1"/>
    </source>
</evidence>
<keyword evidence="4" id="KW-1185">Reference proteome</keyword>
<organism evidence="2">
    <name type="scientific">Glycine max</name>
    <name type="common">Soybean</name>
    <name type="synonym">Glycine hispida</name>
    <dbReference type="NCBI Taxonomy" id="3847"/>
    <lineage>
        <taxon>Eukaryota</taxon>
        <taxon>Viridiplantae</taxon>
        <taxon>Streptophyta</taxon>
        <taxon>Embryophyta</taxon>
        <taxon>Tracheophyta</taxon>
        <taxon>Spermatophyta</taxon>
        <taxon>Magnoliopsida</taxon>
        <taxon>eudicotyledons</taxon>
        <taxon>Gunneridae</taxon>
        <taxon>Pentapetalae</taxon>
        <taxon>rosids</taxon>
        <taxon>fabids</taxon>
        <taxon>Fabales</taxon>
        <taxon>Fabaceae</taxon>
        <taxon>Papilionoideae</taxon>
        <taxon>50 kb inversion clade</taxon>
        <taxon>NPAAA clade</taxon>
        <taxon>indigoferoid/millettioid clade</taxon>
        <taxon>Phaseoleae</taxon>
        <taxon>Glycine</taxon>
        <taxon>Glycine subgen. Soja</taxon>
    </lineage>
</organism>
<dbReference type="InParanoid" id="A0A367GLL0"/>
<dbReference type="GO" id="GO:0009451">
    <property type="term" value="P:RNA modification"/>
    <property type="evidence" value="ECO:0007669"/>
    <property type="project" value="InterPro"/>
</dbReference>
<dbReference type="EMBL" id="KZ847147">
    <property type="protein sequence ID" value="RCH53568.1"/>
    <property type="molecule type" value="Genomic_DNA"/>
</dbReference>